<accession>A0A0D2NZY0</accession>
<protein>
    <submittedName>
        <fullName evidence="1">Uncharacterized protein</fullName>
    </submittedName>
</protein>
<evidence type="ECO:0000313" key="2">
    <source>
        <dbReference type="Proteomes" id="UP000054270"/>
    </source>
</evidence>
<name>A0A0D2NZY0_HYPSF</name>
<evidence type="ECO:0000313" key="1">
    <source>
        <dbReference type="EMBL" id="KJA14000.1"/>
    </source>
</evidence>
<reference evidence="2" key="1">
    <citation type="submission" date="2014-04" db="EMBL/GenBank/DDBJ databases">
        <title>Evolutionary Origins and Diversification of the Mycorrhizal Mutualists.</title>
        <authorList>
            <consortium name="DOE Joint Genome Institute"/>
            <consortium name="Mycorrhizal Genomics Consortium"/>
            <person name="Kohler A."/>
            <person name="Kuo A."/>
            <person name="Nagy L.G."/>
            <person name="Floudas D."/>
            <person name="Copeland A."/>
            <person name="Barry K.W."/>
            <person name="Cichocki N."/>
            <person name="Veneault-Fourrey C."/>
            <person name="LaButti K."/>
            <person name="Lindquist E.A."/>
            <person name="Lipzen A."/>
            <person name="Lundell T."/>
            <person name="Morin E."/>
            <person name="Murat C."/>
            <person name="Riley R."/>
            <person name="Ohm R."/>
            <person name="Sun H."/>
            <person name="Tunlid A."/>
            <person name="Henrissat B."/>
            <person name="Grigoriev I.V."/>
            <person name="Hibbett D.S."/>
            <person name="Martin F."/>
        </authorList>
    </citation>
    <scope>NUCLEOTIDE SEQUENCE [LARGE SCALE GENOMIC DNA]</scope>
    <source>
        <strain evidence="2">FD-334 SS-4</strain>
    </source>
</reference>
<sequence>MATYRCWSARCWATRNLAFEASTATNGAVMLYELCRLGGVVSHFTMRHCLSFDLAYDITPARFAAVPQSAVAALANLTSGSSSVACSLPSSRVYARTGMGHPATPRCDGLVKRARCADAHRLVGRRGTGTTPSSGVGLPRDDGAGCGLYSSSRSSQHYLRRVGGEPLQLSFCATPYTAVHAILEVEV</sequence>
<proteinExistence type="predicted"/>
<organism evidence="1 2">
    <name type="scientific">Hypholoma sublateritium (strain FD-334 SS-4)</name>
    <dbReference type="NCBI Taxonomy" id="945553"/>
    <lineage>
        <taxon>Eukaryota</taxon>
        <taxon>Fungi</taxon>
        <taxon>Dikarya</taxon>
        <taxon>Basidiomycota</taxon>
        <taxon>Agaricomycotina</taxon>
        <taxon>Agaricomycetes</taxon>
        <taxon>Agaricomycetidae</taxon>
        <taxon>Agaricales</taxon>
        <taxon>Agaricineae</taxon>
        <taxon>Strophariaceae</taxon>
        <taxon>Hypholoma</taxon>
    </lineage>
</organism>
<dbReference type="AlphaFoldDB" id="A0A0D2NZY0"/>
<dbReference type="EMBL" id="KN817700">
    <property type="protein sequence ID" value="KJA14000.1"/>
    <property type="molecule type" value="Genomic_DNA"/>
</dbReference>
<dbReference type="Proteomes" id="UP000054270">
    <property type="component" value="Unassembled WGS sequence"/>
</dbReference>
<keyword evidence="2" id="KW-1185">Reference proteome</keyword>
<gene>
    <name evidence="1" type="ORF">HYPSUDRAFT_467839</name>
</gene>